<evidence type="ECO:0000313" key="4">
    <source>
        <dbReference type="EMBL" id="QFR42509.1"/>
    </source>
</evidence>
<feature type="domain" description="Thioesterase" evidence="3">
    <location>
        <begin position="43"/>
        <end position="116"/>
    </location>
</feature>
<dbReference type="AlphaFoldDB" id="A0AAJ4A273"/>
<dbReference type="PANTHER" id="PTHR21660:SF1">
    <property type="entry name" value="ACYL-COENZYME A THIOESTERASE 13"/>
    <property type="match status" value="1"/>
</dbReference>
<comment type="similarity">
    <text evidence="1">Belongs to the thioesterase PaaI family.</text>
</comment>
<dbReference type="GO" id="GO:0047617">
    <property type="term" value="F:fatty acyl-CoA hydrolase activity"/>
    <property type="evidence" value="ECO:0007669"/>
    <property type="project" value="InterPro"/>
</dbReference>
<dbReference type="SUPFAM" id="SSF54637">
    <property type="entry name" value="Thioesterase/thiol ester dehydrase-isomerase"/>
    <property type="match status" value="1"/>
</dbReference>
<accession>A0AAJ4A273</accession>
<dbReference type="Pfam" id="PF03061">
    <property type="entry name" value="4HBT"/>
    <property type="match status" value="1"/>
</dbReference>
<dbReference type="InterPro" id="IPR029069">
    <property type="entry name" value="HotDog_dom_sf"/>
</dbReference>
<gene>
    <name evidence="4" type="ORF">FJR47_00685</name>
</gene>
<dbReference type="InterPro" id="IPR003736">
    <property type="entry name" value="PAAI_dom"/>
</dbReference>
<organism evidence="4 5">
    <name type="scientific">Sulfurimonas xiamenensis</name>
    <dbReference type="NCBI Taxonomy" id="2590021"/>
    <lineage>
        <taxon>Bacteria</taxon>
        <taxon>Pseudomonadati</taxon>
        <taxon>Campylobacterota</taxon>
        <taxon>Epsilonproteobacteria</taxon>
        <taxon>Campylobacterales</taxon>
        <taxon>Sulfurimonadaceae</taxon>
        <taxon>Sulfurimonas</taxon>
    </lineage>
</organism>
<dbReference type="EMBL" id="CP041166">
    <property type="protein sequence ID" value="QFR42509.1"/>
    <property type="molecule type" value="Genomic_DNA"/>
</dbReference>
<sequence>MNKDEVCKEDIDFLEYIGGELLDLSNGYAEVAFEIKPYHKQHHGTVHGGAIATLADHTGWYAVISEIKSGYSSVTIELKVNYLKPAGGDILRAQAKVINRTKRTAFTTIEIFAKDILIAYATATYAIFQERENVNA</sequence>
<evidence type="ECO:0000256" key="2">
    <source>
        <dbReference type="ARBA" id="ARBA00022801"/>
    </source>
</evidence>
<evidence type="ECO:0000313" key="5">
    <source>
        <dbReference type="Proteomes" id="UP000326061"/>
    </source>
</evidence>
<evidence type="ECO:0000256" key="1">
    <source>
        <dbReference type="ARBA" id="ARBA00008324"/>
    </source>
</evidence>
<dbReference type="PANTHER" id="PTHR21660">
    <property type="entry name" value="THIOESTERASE SUPERFAMILY MEMBER-RELATED"/>
    <property type="match status" value="1"/>
</dbReference>
<dbReference type="RefSeq" id="WP_152298580.1">
    <property type="nucleotide sequence ID" value="NZ_CP041166.1"/>
</dbReference>
<proteinExistence type="inferred from homology"/>
<dbReference type="CDD" id="cd03443">
    <property type="entry name" value="PaaI_thioesterase"/>
    <property type="match status" value="1"/>
</dbReference>
<dbReference type="KEGG" id="suln:FJR47_00685"/>
<dbReference type="Proteomes" id="UP000326061">
    <property type="component" value="Chromosome"/>
</dbReference>
<protein>
    <submittedName>
        <fullName evidence="4">PaaI family thioesterase</fullName>
    </submittedName>
</protein>
<dbReference type="InterPro" id="IPR006683">
    <property type="entry name" value="Thioestr_dom"/>
</dbReference>
<dbReference type="InterPro" id="IPR039298">
    <property type="entry name" value="ACOT13"/>
</dbReference>
<keyword evidence="5" id="KW-1185">Reference proteome</keyword>
<name>A0AAJ4A273_9BACT</name>
<reference evidence="5" key="1">
    <citation type="submission" date="2019-06" db="EMBL/GenBank/DDBJ databases">
        <title>Sulfurimonas gotlandica sp. nov., a chemoautotrophic and psychrotolerant epsilonproteobacterium isolated from a pelagic redoxcline, and an emended description of the genus Sulfurimonas.</title>
        <authorList>
            <person name="Wang S."/>
            <person name="Jiang L."/>
            <person name="Shao Z."/>
        </authorList>
    </citation>
    <scope>NUCLEOTIDE SEQUENCE [LARGE SCALE GENOMIC DNA]</scope>
    <source>
        <strain evidence="5">1-1N</strain>
    </source>
</reference>
<dbReference type="Gene3D" id="3.10.129.10">
    <property type="entry name" value="Hotdog Thioesterase"/>
    <property type="match status" value="1"/>
</dbReference>
<evidence type="ECO:0000259" key="3">
    <source>
        <dbReference type="Pfam" id="PF03061"/>
    </source>
</evidence>
<keyword evidence="2" id="KW-0378">Hydrolase</keyword>
<dbReference type="NCBIfam" id="TIGR00369">
    <property type="entry name" value="unchar_dom_1"/>
    <property type="match status" value="1"/>
</dbReference>